<name>A0A371P6P0_9BACL</name>
<organism evidence="1 2">
    <name type="scientific">Paenibacillus paeoniae</name>
    <dbReference type="NCBI Taxonomy" id="2292705"/>
    <lineage>
        <taxon>Bacteria</taxon>
        <taxon>Bacillati</taxon>
        <taxon>Bacillota</taxon>
        <taxon>Bacilli</taxon>
        <taxon>Bacillales</taxon>
        <taxon>Paenibacillaceae</taxon>
        <taxon>Paenibacillus</taxon>
    </lineage>
</organism>
<proteinExistence type="predicted"/>
<comment type="caution">
    <text evidence="1">The sequence shown here is derived from an EMBL/GenBank/DDBJ whole genome shotgun (WGS) entry which is preliminary data.</text>
</comment>
<evidence type="ECO:0000313" key="2">
    <source>
        <dbReference type="Proteomes" id="UP000261905"/>
    </source>
</evidence>
<dbReference type="EMBL" id="QUBQ01000005">
    <property type="protein sequence ID" value="REK71555.1"/>
    <property type="molecule type" value="Genomic_DNA"/>
</dbReference>
<accession>A0A371P6P0</accession>
<dbReference type="AlphaFoldDB" id="A0A371P6P0"/>
<gene>
    <name evidence="1" type="ORF">DX130_21395</name>
</gene>
<protein>
    <submittedName>
        <fullName evidence="1">Uncharacterized protein</fullName>
    </submittedName>
</protein>
<reference evidence="1 2" key="1">
    <citation type="submission" date="2018-08" db="EMBL/GenBank/DDBJ databases">
        <title>Paenibacillus sp. M4BSY-1, whole genome shotgun sequence.</title>
        <authorList>
            <person name="Tuo L."/>
        </authorList>
    </citation>
    <scope>NUCLEOTIDE SEQUENCE [LARGE SCALE GENOMIC DNA]</scope>
    <source>
        <strain evidence="1 2">M4BSY-1</strain>
    </source>
</reference>
<keyword evidence="2" id="KW-1185">Reference proteome</keyword>
<evidence type="ECO:0000313" key="1">
    <source>
        <dbReference type="EMBL" id="REK71555.1"/>
    </source>
</evidence>
<dbReference type="Proteomes" id="UP000261905">
    <property type="component" value="Unassembled WGS sequence"/>
</dbReference>
<sequence length="98" mass="11182">MNYSFIPIIFVTIYLDLNILNVNKYDSTDTKTDTFHNTSARLATSSEYKLELSHEDIQKGVQLKEHVLAELNQSSFSSFTPDQKISLVSNEEGFQFKG</sequence>